<keyword evidence="3" id="KW-1185">Reference proteome</keyword>
<feature type="compositionally biased region" description="Low complexity" evidence="1">
    <location>
        <begin position="195"/>
        <end position="205"/>
    </location>
</feature>
<evidence type="ECO:0008006" key="4">
    <source>
        <dbReference type="Google" id="ProtNLM"/>
    </source>
</evidence>
<evidence type="ECO:0000313" key="3">
    <source>
        <dbReference type="Proteomes" id="UP000185612"/>
    </source>
</evidence>
<organism evidence="2 3">
    <name type="scientific">Buchananella hordeovulneris</name>
    <dbReference type="NCBI Taxonomy" id="52770"/>
    <lineage>
        <taxon>Bacteria</taxon>
        <taxon>Bacillati</taxon>
        <taxon>Actinomycetota</taxon>
        <taxon>Actinomycetes</taxon>
        <taxon>Actinomycetales</taxon>
        <taxon>Actinomycetaceae</taxon>
        <taxon>Buchananella</taxon>
    </lineage>
</organism>
<name>A0A1Q5PTB5_9ACTO</name>
<feature type="compositionally biased region" description="Basic and acidic residues" evidence="1">
    <location>
        <begin position="167"/>
        <end position="177"/>
    </location>
</feature>
<protein>
    <recommendedName>
        <fullName evidence="4">DUF4853 domain-containing protein</fullName>
    </recommendedName>
</protein>
<reference evidence="3" key="1">
    <citation type="submission" date="2016-12" db="EMBL/GenBank/DDBJ databases">
        <authorList>
            <person name="Meng X."/>
        </authorList>
    </citation>
    <scope>NUCLEOTIDE SEQUENCE [LARGE SCALE GENOMIC DNA]</scope>
    <source>
        <strain evidence="3">DSM 20732</strain>
    </source>
</reference>
<gene>
    <name evidence="2" type="ORF">BSZ40_10775</name>
</gene>
<evidence type="ECO:0000256" key="1">
    <source>
        <dbReference type="SAM" id="MobiDB-lite"/>
    </source>
</evidence>
<dbReference type="STRING" id="52770.BSZ40_10775"/>
<dbReference type="PROSITE" id="PS51257">
    <property type="entry name" value="PROKAR_LIPOPROTEIN"/>
    <property type="match status" value="1"/>
</dbReference>
<evidence type="ECO:0000313" key="2">
    <source>
        <dbReference type="EMBL" id="OKL50766.1"/>
    </source>
</evidence>
<dbReference type="EMBL" id="MQVS01000016">
    <property type="protein sequence ID" value="OKL50766.1"/>
    <property type="molecule type" value="Genomic_DNA"/>
</dbReference>
<dbReference type="Proteomes" id="UP000185612">
    <property type="component" value="Unassembled WGS sequence"/>
</dbReference>
<accession>A0A1Q5PTB5</accession>
<dbReference type="InParanoid" id="A0A1Q5PTB5"/>
<dbReference type="AlphaFoldDB" id="A0A1Q5PTB5"/>
<feature type="region of interest" description="Disordered" evidence="1">
    <location>
        <begin position="167"/>
        <end position="205"/>
    </location>
</feature>
<dbReference type="RefSeq" id="WP_073826298.1">
    <property type="nucleotide sequence ID" value="NZ_MQVS01000016.1"/>
</dbReference>
<dbReference type="Gene3D" id="3.30.2030.30">
    <property type="match status" value="1"/>
</dbReference>
<sequence>MRKKLAAIVFAATIALGGCTPEEVNQMPLYGDGSLPVEERQPLEEFVSNVEPGIVEFMQSLDTAGASVYLPRSNESELESCGAPIYGYRLFGPMLFGKAISEEKLLAIYEQQVKPLGFDRQYRRADEVNINYEWFNLRDGGYVSVILRANGNLGARYASGCRPYRGEGKPEHVRTAWEQELISRQPPTPDPSESPTPSEAEAAGR</sequence>
<comment type="caution">
    <text evidence="2">The sequence shown here is derived from an EMBL/GenBank/DDBJ whole genome shotgun (WGS) entry which is preliminary data.</text>
</comment>
<proteinExistence type="predicted"/>
<dbReference type="OrthoDB" id="3271761at2"/>
<dbReference type="InterPro" id="IPR032326">
    <property type="entry name" value="DUF4853"/>
</dbReference>
<dbReference type="Pfam" id="PF16145">
    <property type="entry name" value="DUF4853"/>
    <property type="match status" value="1"/>
</dbReference>